<sequence length="167" mass="17671">MGAHGGAGVTTLARLLAPAADCHRRWPGVMSGESPYVVLVARETAIGLAAADSLLRQHHAGLAGTTVVVGLVTVAARPGRVPAPIRRDRQLYGELVANLWRIDWHEAWTTTTHEALPIWSPADVAAPSRRKDDLAAVPADVATLGRELMTAIGELERSASFTIGESS</sequence>
<evidence type="ECO:0000313" key="1">
    <source>
        <dbReference type="EMBL" id="PPJ35879.1"/>
    </source>
</evidence>
<comment type="caution">
    <text evidence="1">The sequence shown here is derived from an EMBL/GenBank/DDBJ whole genome shotgun (WGS) entry which is preliminary data.</text>
</comment>
<gene>
    <name evidence="1" type="ORF">C5E45_23840</name>
</gene>
<evidence type="ECO:0000313" key="2">
    <source>
        <dbReference type="Proteomes" id="UP000239874"/>
    </source>
</evidence>
<dbReference type="Proteomes" id="UP000239874">
    <property type="component" value="Unassembled WGS sequence"/>
</dbReference>
<reference evidence="1 2" key="1">
    <citation type="submission" date="2018-02" db="EMBL/GenBank/DDBJ databases">
        <title>8 Nocardia nova and 1 Nocardia cyriacigeorgica strain used for evolution to TMP-SMX.</title>
        <authorList>
            <person name="Mehta H."/>
            <person name="Weng J."/>
            <person name="Shamoo Y."/>
        </authorList>
    </citation>
    <scope>NUCLEOTIDE SEQUENCE [LARGE SCALE GENOMIC DNA]</scope>
    <source>
        <strain evidence="1 2">MDA3139</strain>
    </source>
</reference>
<dbReference type="AlphaFoldDB" id="A0A2S6AKX0"/>
<proteinExistence type="predicted"/>
<dbReference type="EMBL" id="PSZC01000018">
    <property type="protein sequence ID" value="PPJ35879.1"/>
    <property type="molecule type" value="Genomic_DNA"/>
</dbReference>
<protein>
    <submittedName>
        <fullName evidence="1">Uncharacterized protein</fullName>
    </submittedName>
</protein>
<accession>A0A2S6AKX0</accession>
<organism evidence="1 2">
    <name type="scientific">Nocardia nova</name>
    <dbReference type="NCBI Taxonomy" id="37330"/>
    <lineage>
        <taxon>Bacteria</taxon>
        <taxon>Bacillati</taxon>
        <taxon>Actinomycetota</taxon>
        <taxon>Actinomycetes</taxon>
        <taxon>Mycobacteriales</taxon>
        <taxon>Nocardiaceae</taxon>
        <taxon>Nocardia</taxon>
    </lineage>
</organism>
<name>A0A2S6AKX0_9NOCA</name>